<protein>
    <submittedName>
        <fullName evidence="2">Uncharacterized protein</fullName>
    </submittedName>
</protein>
<reference evidence="3" key="1">
    <citation type="journal article" date="2019" name="Int. J. Syst. Evol. Microbiol.">
        <title>The Global Catalogue of Microorganisms (GCM) 10K type strain sequencing project: providing services to taxonomists for standard genome sequencing and annotation.</title>
        <authorList>
            <consortium name="The Broad Institute Genomics Platform"/>
            <consortium name="The Broad Institute Genome Sequencing Center for Infectious Disease"/>
            <person name="Wu L."/>
            <person name="Ma J."/>
        </authorList>
    </citation>
    <scope>NUCLEOTIDE SEQUENCE [LARGE SCALE GENOMIC DNA]</scope>
    <source>
        <strain evidence="3">CGMCC 1.7003</strain>
    </source>
</reference>
<keyword evidence="1" id="KW-1133">Transmembrane helix</keyword>
<keyword evidence="1" id="KW-0472">Membrane</keyword>
<evidence type="ECO:0000313" key="3">
    <source>
        <dbReference type="Proteomes" id="UP000659697"/>
    </source>
</evidence>
<feature type="transmembrane region" description="Helical" evidence="1">
    <location>
        <begin position="42"/>
        <end position="62"/>
    </location>
</feature>
<dbReference type="Proteomes" id="UP000659697">
    <property type="component" value="Unassembled WGS sequence"/>
</dbReference>
<accession>A0ABQ3KUJ4</accession>
<feature type="transmembrane region" description="Helical" evidence="1">
    <location>
        <begin position="82"/>
        <end position="101"/>
    </location>
</feature>
<comment type="caution">
    <text evidence="2">The sequence shown here is derived from an EMBL/GenBank/DDBJ whole genome shotgun (WGS) entry which is preliminary data.</text>
</comment>
<sequence length="106" mass="12099">MKAGQWRQLNQQIHQLEQRIPLRKQQLSGQFRQCRLALRRSLSSPQALLLGGLTGFAVGLTLQKQALETKPHEPAATDASVASGFSLLPGLAWLWGWRYFLGWRWF</sequence>
<dbReference type="RefSeq" id="WP_189429382.1">
    <property type="nucleotide sequence ID" value="NZ_BNAO01000001.1"/>
</dbReference>
<organism evidence="2 3">
    <name type="scientific">Alishewanella longhuensis</name>
    <dbReference type="NCBI Taxonomy" id="1091037"/>
    <lineage>
        <taxon>Bacteria</taxon>
        <taxon>Pseudomonadati</taxon>
        <taxon>Pseudomonadota</taxon>
        <taxon>Gammaproteobacteria</taxon>
        <taxon>Alteromonadales</taxon>
        <taxon>Alteromonadaceae</taxon>
        <taxon>Alishewanella</taxon>
    </lineage>
</organism>
<keyword evidence="1" id="KW-0812">Transmembrane</keyword>
<keyword evidence="3" id="KW-1185">Reference proteome</keyword>
<gene>
    <name evidence="2" type="ORF">GCM10010919_02910</name>
</gene>
<name>A0ABQ3KUJ4_9ALTE</name>
<proteinExistence type="predicted"/>
<evidence type="ECO:0000313" key="2">
    <source>
        <dbReference type="EMBL" id="GHG59935.1"/>
    </source>
</evidence>
<evidence type="ECO:0000256" key="1">
    <source>
        <dbReference type="SAM" id="Phobius"/>
    </source>
</evidence>
<dbReference type="EMBL" id="BNAO01000001">
    <property type="protein sequence ID" value="GHG59935.1"/>
    <property type="molecule type" value="Genomic_DNA"/>
</dbReference>